<dbReference type="EMBL" id="CM042883">
    <property type="protein sequence ID" value="KAI4371701.1"/>
    <property type="molecule type" value="Genomic_DNA"/>
</dbReference>
<evidence type="ECO:0000313" key="2">
    <source>
        <dbReference type="Proteomes" id="UP001057402"/>
    </source>
</evidence>
<reference evidence="2" key="1">
    <citation type="journal article" date="2023" name="Front. Plant Sci.">
        <title>Chromosomal-level genome assembly of Melastoma candidum provides insights into trichome evolution.</title>
        <authorList>
            <person name="Zhong Y."/>
            <person name="Wu W."/>
            <person name="Sun C."/>
            <person name="Zou P."/>
            <person name="Liu Y."/>
            <person name="Dai S."/>
            <person name="Zhou R."/>
        </authorList>
    </citation>
    <scope>NUCLEOTIDE SEQUENCE [LARGE SCALE GENOMIC DNA]</scope>
</reference>
<name>A0ACB9QXR8_9MYRT</name>
<organism evidence="1 2">
    <name type="scientific">Melastoma candidum</name>
    <dbReference type="NCBI Taxonomy" id="119954"/>
    <lineage>
        <taxon>Eukaryota</taxon>
        <taxon>Viridiplantae</taxon>
        <taxon>Streptophyta</taxon>
        <taxon>Embryophyta</taxon>
        <taxon>Tracheophyta</taxon>
        <taxon>Spermatophyta</taxon>
        <taxon>Magnoliopsida</taxon>
        <taxon>eudicotyledons</taxon>
        <taxon>Gunneridae</taxon>
        <taxon>Pentapetalae</taxon>
        <taxon>rosids</taxon>
        <taxon>malvids</taxon>
        <taxon>Myrtales</taxon>
        <taxon>Melastomataceae</taxon>
        <taxon>Melastomatoideae</taxon>
        <taxon>Melastomateae</taxon>
        <taxon>Melastoma</taxon>
    </lineage>
</organism>
<protein>
    <submittedName>
        <fullName evidence="1">Uncharacterized protein</fullName>
    </submittedName>
</protein>
<proteinExistence type="predicted"/>
<dbReference type="Proteomes" id="UP001057402">
    <property type="component" value="Chromosome 4"/>
</dbReference>
<sequence>MLFHYHGKISTGLARQLRYPEIGRSEELEISQPALDHNSTDIRHRMTEPSRLKKFDGEFHAVLSQIKRLALHCVS</sequence>
<accession>A0ACB9QXR8</accession>
<evidence type="ECO:0000313" key="1">
    <source>
        <dbReference type="EMBL" id="KAI4371701.1"/>
    </source>
</evidence>
<gene>
    <name evidence="1" type="ORF">MLD38_010023</name>
</gene>
<comment type="caution">
    <text evidence="1">The sequence shown here is derived from an EMBL/GenBank/DDBJ whole genome shotgun (WGS) entry which is preliminary data.</text>
</comment>
<keyword evidence="2" id="KW-1185">Reference proteome</keyword>